<protein>
    <submittedName>
        <fullName evidence="1">UDP-N-acetylglucosamine--LPS N-acetylglucosamine transferase</fullName>
    </submittedName>
</protein>
<keyword evidence="2" id="KW-1185">Reference proteome</keyword>
<dbReference type="Proteomes" id="UP000756530">
    <property type="component" value="Unassembled WGS sequence"/>
</dbReference>
<gene>
    <name evidence="1" type="ORF">KJP28_12800</name>
</gene>
<dbReference type="EMBL" id="JAHUZE010000003">
    <property type="protein sequence ID" value="MBV7379804.1"/>
    <property type="molecule type" value="Genomic_DNA"/>
</dbReference>
<evidence type="ECO:0000313" key="2">
    <source>
        <dbReference type="Proteomes" id="UP000756530"/>
    </source>
</evidence>
<evidence type="ECO:0000313" key="1">
    <source>
        <dbReference type="EMBL" id="MBV7379804.1"/>
    </source>
</evidence>
<organism evidence="1 2">
    <name type="scientific">Maritimibacter dapengensis</name>
    <dbReference type="NCBI Taxonomy" id="2836868"/>
    <lineage>
        <taxon>Bacteria</taxon>
        <taxon>Pseudomonadati</taxon>
        <taxon>Pseudomonadota</taxon>
        <taxon>Alphaproteobacteria</taxon>
        <taxon>Rhodobacterales</taxon>
        <taxon>Roseobacteraceae</taxon>
        <taxon>Maritimibacter</taxon>
    </lineage>
</organism>
<keyword evidence="1" id="KW-0808">Transferase</keyword>
<dbReference type="GO" id="GO:0016740">
    <property type="term" value="F:transferase activity"/>
    <property type="evidence" value="ECO:0007669"/>
    <property type="project" value="UniProtKB-KW"/>
</dbReference>
<name>A0ABS6T3I0_9RHOB</name>
<sequence length="157" mass="17666">MTRRNHVLAVSSAGGHWVQLMRLRPAWDDCVVTYVTTDAGLEKVIRKHERLDEAGFCLITEANRWQKARLVKQLIELLIVFIRIRPEVVVTTGAAPGYFALRLGRLFGARTIWIDSIANGAEMSLSGRQARPYADLWLTQWEHLASPDGPDFLGAVL</sequence>
<proteinExistence type="predicted"/>
<reference evidence="1 2" key="1">
    <citation type="submission" date="2021-05" db="EMBL/GenBank/DDBJ databases">
        <title>Culturable bacteria isolated from Daya Bay.</title>
        <authorList>
            <person name="Zheng W."/>
            <person name="Yu S."/>
            <person name="Huang Y."/>
        </authorList>
    </citation>
    <scope>NUCLEOTIDE SEQUENCE [LARGE SCALE GENOMIC DNA]</scope>
    <source>
        <strain evidence="1 2">DP4N28-5</strain>
    </source>
</reference>
<accession>A0ABS6T3I0</accession>
<comment type="caution">
    <text evidence="1">The sequence shown here is derived from an EMBL/GenBank/DDBJ whole genome shotgun (WGS) entry which is preliminary data.</text>
</comment>